<dbReference type="RefSeq" id="XP_003137265.1">
    <property type="nucleotide sequence ID" value="XM_003137217.1"/>
</dbReference>
<proteinExistence type="predicted"/>
<protein>
    <submittedName>
        <fullName evidence="1">Uncharacterized protein</fullName>
    </submittedName>
</protein>
<dbReference type="InParanoid" id="A0A1S0U8E6"/>
<dbReference type="GeneID" id="9939055"/>
<gene>
    <name evidence="1" type="ORF">LOAG_01679</name>
</gene>
<dbReference type="AlphaFoldDB" id="A0A1S0U8E6"/>
<name>A0A1S0U8E6_LOALO</name>
<dbReference type="KEGG" id="loa:LOAG_01679"/>
<reference evidence="1" key="1">
    <citation type="submission" date="2012-04" db="EMBL/GenBank/DDBJ databases">
        <title>The Genome Sequence of Loa loa.</title>
        <authorList>
            <consortium name="The Broad Institute Genome Sequencing Platform"/>
            <consortium name="Broad Institute Genome Sequencing Center for Infectious Disease"/>
            <person name="Nutman T.B."/>
            <person name="Fink D.L."/>
            <person name="Russ C."/>
            <person name="Young S."/>
            <person name="Zeng Q."/>
            <person name="Gargeya S."/>
            <person name="Alvarado L."/>
            <person name="Berlin A."/>
            <person name="Chapman S.B."/>
            <person name="Chen Z."/>
            <person name="Freedman E."/>
            <person name="Gellesch M."/>
            <person name="Goldberg J."/>
            <person name="Griggs A."/>
            <person name="Gujja S."/>
            <person name="Heilman E.R."/>
            <person name="Heiman D."/>
            <person name="Howarth C."/>
            <person name="Mehta T."/>
            <person name="Neiman D."/>
            <person name="Pearson M."/>
            <person name="Roberts A."/>
            <person name="Saif S."/>
            <person name="Shea T."/>
            <person name="Shenoy N."/>
            <person name="Sisk P."/>
            <person name="Stolte C."/>
            <person name="Sykes S."/>
            <person name="White J."/>
            <person name="Yandava C."/>
            <person name="Haas B."/>
            <person name="Henn M.R."/>
            <person name="Nusbaum C."/>
            <person name="Birren B."/>
        </authorList>
    </citation>
    <scope>NUCLEOTIDE SEQUENCE [LARGE SCALE GENOMIC DNA]</scope>
</reference>
<dbReference type="EMBL" id="JH712094">
    <property type="protein sequence ID" value="EFO26808.1"/>
    <property type="molecule type" value="Genomic_DNA"/>
</dbReference>
<accession>A0A1S0U8E6</accession>
<organism evidence="1">
    <name type="scientific">Loa loa</name>
    <name type="common">Eye worm</name>
    <name type="synonym">Filaria loa</name>
    <dbReference type="NCBI Taxonomy" id="7209"/>
    <lineage>
        <taxon>Eukaryota</taxon>
        <taxon>Metazoa</taxon>
        <taxon>Ecdysozoa</taxon>
        <taxon>Nematoda</taxon>
        <taxon>Chromadorea</taxon>
        <taxon>Rhabditida</taxon>
        <taxon>Spirurina</taxon>
        <taxon>Spiruromorpha</taxon>
        <taxon>Filarioidea</taxon>
        <taxon>Onchocercidae</taxon>
        <taxon>Loa</taxon>
    </lineage>
</organism>
<dbReference type="CTD" id="9939055"/>
<sequence length="109" mass="12626">MCQNGASVEFLAQMKNNLANQILLEKVREEKSNDLQKISNKIIEKLPDYPKFEMEEYGIRHRLVDYPFVATHAAHLLIQIKHHLNLKLNQSFAITVAKKKINSHEIAMT</sequence>
<evidence type="ECO:0000313" key="1">
    <source>
        <dbReference type="EMBL" id="EFO26808.1"/>
    </source>
</evidence>